<dbReference type="InterPro" id="IPR003423">
    <property type="entry name" value="OMP_efflux"/>
</dbReference>
<keyword evidence="7" id="KW-0998">Cell outer membrane</keyword>
<evidence type="ECO:0000256" key="7">
    <source>
        <dbReference type="ARBA" id="ARBA00023237"/>
    </source>
</evidence>
<dbReference type="Proteomes" id="UP000602759">
    <property type="component" value="Unassembled WGS sequence"/>
</dbReference>
<dbReference type="EMBL" id="JACOIK010000012">
    <property type="protein sequence ID" value="MBD1434420.1"/>
    <property type="molecule type" value="Genomic_DNA"/>
</dbReference>
<evidence type="ECO:0000256" key="8">
    <source>
        <dbReference type="SAM" id="Coils"/>
    </source>
</evidence>
<keyword evidence="11" id="KW-1185">Reference proteome</keyword>
<dbReference type="RefSeq" id="WP_190995303.1">
    <property type="nucleotide sequence ID" value="NZ_JACOIK010000012.1"/>
</dbReference>
<feature type="chain" id="PRO_5047051221" evidence="9">
    <location>
        <begin position="23"/>
        <end position="444"/>
    </location>
</feature>
<feature type="coiled-coil region" evidence="8">
    <location>
        <begin position="335"/>
        <end position="366"/>
    </location>
</feature>
<comment type="caution">
    <text evidence="10">The sequence shown here is derived from an EMBL/GenBank/DDBJ whole genome shotgun (WGS) entry which is preliminary data.</text>
</comment>
<evidence type="ECO:0000256" key="5">
    <source>
        <dbReference type="ARBA" id="ARBA00022692"/>
    </source>
</evidence>
<gene>
    <name evidence="10" type="ORF">H8B06_16435</name>
</gene>
<accession>A0ABR7YST9</accession>
<evidence type="ECO:0000256" key="2">
    <source>
        <dbReference type="ARBA" id="ARBA00007613"/>
    </source>
</evidence>
<keyword evidence="3" id="KW-0813">Transport</keyword>
<evidence type="ECO:0000313" key="11">
    <source>
        <dbReference type="Proteomes" id="UP000602759"/>
    </source>
</evidence>
<sequence>MINRVYFTILCCFFLLPTATNAQKRWTLEDCIEHALQHNLDIGHKTVDIALREQDWQMAKRERMPSVNGYTNIYSNFGHSQDVFGTIQRNDNLNSNMGITAEIILHNFGTLRNKIKQTQIDKNATELERLILERELTVKVIQGYLDMLLQQALVQARDSAVLHANHLFERAKRTTKIGTTALADVYEAQAALARENQQLESAKIDVERARLHLAQLMLLEDEQSLDIMPVQMPSTSLFAGVFDKSTVLKTVYSHHPVLQRFDTLARGMDIERRLIRGANYPTLKGSTSIGSTYFNPLRFTEKDNFFRQTQDNFAQQVAITASIPIFNKGQTRVQLKQLDLSKSQLMLEKEREKQEIRNQIQQLLFDFQSNQQQHKTAKEVMTHSEQSMLLTQKSYEAGRSSIYDYNNSRNQFIQAQNDWLRAQYSELFSYKMLMFQMTGQAQVE</sequence>
<keyword evidence="9" id="KW-0732">Signal</keyword>
<protein>
    <submittedName>
        <fullName evidence="10">TolC family protein</fullName>
    </submittedName>
</protein>
<evidence type="ECO:0000256" key="3">
    <source>
        <dbReference type="ARBA" id="ARBA00022448"/>
    </source>
</evidence>
<keyword evidence="6" id="KW-0472">Membrane</keyword>
<evidence type="ECO:0000256" key="6">
    <source>
        <dbReference type="ARBA" id="ARBA00023136"/>
    </source>
</evidence>
<keyword evidence="8" id="KW-0175">Coiled coil</keyword>
<feature type="signal peptide" evidence="9">
    <location>
        <begin position="1"/>
        <end position="22"/>
    </location>
</feature>
<proteinExistence type="inferred from homology"/>
<dbReference type="PANTHER" id="PTHR30026:SF20">
    <property type="entry name" value="OUTER MEMBRANE PROTEIN TOLC"/>
    <property type="match status" value="1"/>
</dbReference>
<evidence type="ECO:0000256" key="4">
    <source>
        <dbReference type="ARBA" id="ARBA00022452"/>
    </source>
</evidence>
<evidence type="ECO:0000256" key="1">
    <source>
        <dbReference type="ARBA" id="ARBA00004442"/>
    </source>
</evidence>
<comment type="similarity">
    <text evidence="2">Belongs to the outer membrane factor (OMF) (TC 1.B.17) family.</text>
</comment>
<dbReference type="Pfam" id="PF02321">
    <property type="entry name" value="OEP"/>
    <property type="match status" value="2"/>
</dbReference>
<dbReference type="Gene3D" id="1.20.1600.10">
    <property type="entry name" value="Outer membrane efflux proteins (OEP)"/>
    <property type="match status" value="1"/>
</dbReference>
<reference evidence="10 11" key="1">
    <citation type="submission" date="2020-08" db="EMBL/GenBank/DDBJ databases">
        <title>Sphingobacterium sp. DN00404 isolated from aquaculture water.</title>
        <authorList>
            <person name="Zhang M."/>
        </authorList>
    </citation>
    <scope>NUCLEOTIDE SEQUENCE [LARGE SCALE GENOMIC DNA]</scope>
    <source>
        <strain evidence="10 11">DN00404</strain>
    </source>
</reference>
<dbReference type="InterPro" id="IPR051906">
    <property type="entry name" value="TolC-like"/>
</dbReference>
<comment type="subcellular location">
    <subcellularLocation>
        <location evidence="1">Cell outer membrane</location>
    </subcellularLocation>
</comment>
<dbReference type="SUPFAM" id="SSF56954">
    <property type="entry name" value="Outer membrane efflux proteins (OEP)"/>
    <property type="match status" value="1"/>
</dbReference>
<evidence type="ECO:0000313" key="10">
    <source>
        <dbReference type="EMBL" id="MBD1434420.1"/>
    </source>
</evidence>
<dbReference type="PANTHER" id="PTHR30026">
    <property type="entry name" value="OUTER MEMBRANE PROTEIN TOLC"/>
    <property type="match status" value="1"/>
</dbReference>
<evidence type="ECO:0000256" key="9">
    <source>
        <dbReference type="SAM" id="SignalP"/>
    </source>
</evidence>
<organism evidence="10 11">
    <name type="scientific">Sphingobacterium micropteri</name>
    <dbReference type="NCBI Taxonomy" id="2763501"/>
    <lineage>
        <taxon>Bacteria</taxon>
        <taxon>Pseudomonadati</taxon>
        <taxon>Bacteroidota</taxon>
        <taxon>Sphingobacteriia</taxon>
        <taxon>Sphingobacteriales</taxon>
        <taxon>Sphingobacteriaceae</taxon>
        <taxon>Sphingobacterium</taxon>
    </lineage>
</organism>
<name>A0ABR7YST9_9SPHI</name>
<keyword evidence="4" id="KW-1134">Transmembrane beta strand</keyword>
<keyword evidence="5" id="KW-0812">Transmembrane</keyword>